<dbReference type="RefSeq" id="WP_244751877.1">
    <property type="nucleotide sequence ID" value="NZ_CP095074.1"/>
</dbReference>
<dbReference type="InterPro" id="IPR036881">
    <property type="entry name" value="Glyco_hydro_3_C_sf"/>
</dbReference>
<feature type="domain" description="Glycoside hydrolase family 3 N-terminal" evidence="6">
    <location>
        <begin position="5"/>
        <end position="56"/>
    </location>
</feature>
<keyword evidence="5" id="KW-0326">Glycosidase</keyword>
<keyword evidence="9" id="KW-1185">Reference proteome</keyword>
<reference evidence="8 9" key="1">
    <citation type="submission" date="2022-04" db="EMBL/GenBank/DDBJ databases">
        <title>Halobacillus sp. isolated from saltern.</title>
        <authorList>
            <person name="Won M."/>
            <person name="Lee C.-M."/>
            <person name="Woen H.-Y."/>
            <person name="Kwon S.-W."/>
        </authorList>
    </citation>
    <scope>NUCLEOTIDE SEQUENCE [LARGE SCALE GENOMIC DNA]</scope>
    <source>
        <strain evidence="8 9">SSTM10-2</strain>
    </source>
</reference>
<feature type="domain" description="Glycoside hydrolase family 3 C-terminal" evidence="7">
    <location>
        <begin position="96"/>
        <end position="255"/>
    </location>
</feature>
<dbReference type="Gene3D" id="3.40.50.1700">
    <property type="entry name" value="Glycoside hydrolase family 3 C-terminal domain"/>
    <property type="match status" value="1"/>
</dbReference>
<dbReference type="Pfam" id="PF01915">
    <property type="entry name" value="Glyco_hydro_3_C"/>
    <property type="match status" value="1"/>
</dbReference>
<dbReference type="Proteomes" id="UP000831880">
    <property type="component" value="Chromosome"/>
</dbReference>
<evidence type="ECO:0000256" key="1">
    <source>
        <dbReference type="ARBA" id="ARBA00001231"/>
    </source>
</evidence>
<evidence type="ECO:0000256" key="3">
    <source>
        <dbReference type="ARBA" id="ARBA00012663"/>
    </source>
</evidence>
<evidence type="ECO:0000259" key="7">
    <source>
        <dbReference type="Pfam" id="PF01915"/>
    </source>
</evidence>
<comment type="catalytic activity">
    <reaction evidence="1">
        <text>Hydrolysis of terminal non-reducing N-acetyl-D-hexosamine residues in N-acetyl-beta-D-hexosaminides.</text>
        <dbReference type="EC" id="3.2.1.52"/>
    </reaction>
</comment>
<dbReference type="InterPro" id="IPR050226">
    <property type="entry name" value="NagZ_Beta-hexosaminidase"/>
</dbReference>
<dbReference type="SUPFAM" id="SSF51445">
    <property type="entry name" value="(Trans)glycosidases"/>
    <property type="match status" value="1"/>
</dbReference>
<dbReference type="InterPro" id="IPR002772">
    <property type="entry name" value="Glyco_hydro_3_C"/>
</dbReference>
<protein>
    <recommendedName>
        <fullName evidence="3">beta-N-acetylhexosaminidase</fullName>
        <ecNumber evidence="3">3.2.1.52</ecNumber>
    </recommendedName>
</protein>
<dbReference type="InterPro" id="IPR036962">
    <property type="entry name" value="Glyco_hydro_3_N_sf"/>
</dbReference>
<dbReference type="EC" id="3.2.1.52" evidence="3"/>
<dbReference type="Pfam" id="PF00933">
    <property type="entry name" value="Glyco_hydro_3"/>
    <property type="match status" value="1"/>
</dbReference>
<sequence>MGSGHAAVMALKAGADIIMATGSHEEQVETFESLYQAVESGELSKKRINESVERVLMQKLKHDLFENRFVDPEKAKEIAAQPDFQEKAAEVARQSITLVKNDNVLPFDKHTEQNIFVAGVTEVDSVASAVQNISEANVTSWQASSHTPKEEEVQEAAALAENADKIIVATYSKSGLPDEQAQLVKELQDTGKPVVAVSLGLPYDVAEYPKVDGYLTSYAIDKWGSDNPTVLPALKASVDVIFGAQPGGKLPVTIEDLYPYGHGLSYK</sequence>
<name>A0ABY4GXW7_9BACI</name>
<evidence type="ECO:0000256" key="5">
    <source>
        <dbReference type="ARBA" id="ARBA00023295"/>
    </source>
</evidence>
<dbReference type="EMBL" id="CP095074">
    <property type="protein sequence ID" value="UOQ92267.1"/>
    <property type="molecule type" value="Genomic_DNA"/>
</dbReference>
<comment type="similarity">
    <text evidence="2">Belongs to the glycosyl hydrolase 3 family.</text>
</comment>
<proteinExistence type="inferred from homology"/>
<organism evidence="8 9">
    <name type="scientific">Halobacillus shinanisalinarum</name>
    <dbReference type="NCBI Taxonomy" id="2932258"/>
    <lineage>
        <taxon>Bacteria</taxon>
        <taxon>Bacillati</taxon>
        <taxon>Bacillota</taxon>
        <taxon>Bacilli</taxon>
        <taxon>Bacillales</taxon>
        <taxon>Bacillaceae</taxon>
        <taxon>Halobacillus</taxon>
    </lineage>
</organism>
<accession>A0ABY4GXW7</accession>
<gene>
    <name evidence="8" type="ORF">MUO14_17530</name>
</gene>
<dbReference type="PANTHER" id="PTHR30480:SF13">
    <property type="entry name" value="BETA-HEXOSAMINIDASE"/>
    <property type="match status" value="1"/>
</dbReference>
<evidence type="ECO:0000256" key="2">
    <source>
        <dbReference type="ARBA" id="ARBA00005336"/>
    </source>
</evidence>
<dbReference type="InterPro" id="IPR001764">
    <property type="entry name" value="Glyco_hydro_3_N"/>
</dbReference>
<evidence type="ECO:0000313" key="9">
    <source>
        <dbReference type="Proteomes" id="UP000831880"/>
    </source>
</evidence>
<dbReference type="GO" id="GO:0016787">
    <property type="term" value="F:hydrolase activity"/>
    <property type="evidence" value="ECO:0007669"/>
    <property type="project" value="UniProtKB-KW"/>
</dbReference>
<dbReference type="Gene3D" id="3.20.20.300">
    <property type="entry name" value="Glycoside hydrolase, family 3, N-terminal domain"/>
    <property type="match status" value="1"/>
</dbReference>
<keyword evidence="4 8" id="KW-0378">Hydrolase</keyword>
<dbReference type="SUPFAM" id="SSF52279">
    <property type="entry name" value="Beta-D-glucan exohydrolase, C-terminal domain"/>
    <property type="match status" value="1"/>
</dbReference>
<evidence type="ECO:0000259" key="6">
    <source>
        <dbReference type="Pfam" id="PF00933"/>
    </source>
</evidence>
<evidence type="ECO:0000256" key="4">
    <source>
        <dbReference type="ARBA" id="ARBA00022801"/>
    </source>
</evidence>
<dbReference type="PANTHER" id="PTHR30480">
    <property type="entry name" value="BETA-HEXOSAMINIDASE-RELATED"/>
    <property type="match status" value="1"/>
</dbReference>
<evidence type="ECO:0000313" key="8">
    <source>
        <dbReference type="EMBL" id="UOQ92267.1"/>
    </source>
</evidence>
<dbReference type="InterPro" id="IPR017853">
    <property type="entry name" value="GH"/>
</dbReference>